<proteinExistence type="inferred from homology"/>
<gene>
    <name evidence="3" type="primary">PAL2</name>
    <name evidence="3" type="ORF">g.43384</name>
</gene>
<organism evidence="3">
    <name type="scientific">Anthurium amnicola</name>
    <dbReference type="NCBI Taxonomy" id="1678845"/>
    <lineage>
        <taxon>Eukaryota</taxon>
        <taxon>Viridiplantae</taxon>
        <taxon>Streptophyta</taxon>
        <taxon>Embryophyta</taxon>
        <taxon>Tracheophyta</taxon>
        <taxon>Spermatophyta</taxon>
        <taxon>Magnoliopsida</taxon>
        <taxon>Liliopsida</taxon>
        <taxon>Araceae</taxon>
        <taxon>Pothoideae</taxon>
        <taxon>Potheae</taxon>
        <taxon>Anthurium</taxon>
    </lineage>
</organism>
<dbReference type="InterPro" id="IPR008948">
    <property type="entry name" value="L-Aspartase-like"/>
</dbReference>
<dbReference type="InterPro" id="IPR024083">
    <property type="entry name" value="Fumarase/histidase_N"/>
</dbReference>
<evidence type="ECO:0000256" key="1">
    <source>
        <dbReference type="ARBA" id="ARBA00007238"/>
    </source>
</evidence>
<dbReference type="PANTHER" id="PTHR10362">
    <property type="entry name" value="HISTIDINE AMMONIA-LYASE"/>
    <property type="match status" value="1"/>
</dbReference>
<accession>A0A1D1XKS8</accession>
<protein>
    <submittedName>
        <fullName evidence="3">Phenylalanine ammonia-lyase 2</fullName>
    </submittedName>
</protein>
<feature type="non-terminal residue" evidence="3">
    <location>
        <position position="199"/>
    </location>
</feature>
<evidence type="ECO:0000313" key="3">
    <source>
        <dbReference type="EMBL" id="JAT42990.1"/>
    </source>
</evidence>
<sequence length="199" mass="20969">VTLEEPQKAGYISTAPNFLPSPHQNFMEDQYLISNGSKHNQGGDPPALCPPSSTDPLNWGASAEALKGSHLDQVKKMVAEFRNPRVELAGSGLSVAQVAAVARSPGCAVALSQGKRPLVEASSEWVRDSARAGVDSYGVTTGFGATSHRRTNQSWALQRELIRFLNAGILAGASSSLPVPATRAAMLVRANTLLQGYSG</sequence>
<feature type="non-terminal residue" evidence="3">
    <location>
        <position position="1"/>
    </location>
</feature>
<dbReference type="SUPFAM" id="SSF48557">
    <property type="entry name" value="L-aspartase-like"/>
    <property type="match status" value="1"/>
</dbReference>
<dbReference type="InterPro" id="IPR001106">
    <property type="entry name" value="Aromatic_Lyase"/>
</dbReference>
<dbReference type="AlphaFoldDB" id="A0A1D1XKS8"/>
<reference evidence="3" key="1">
    <citation type="submission" date="2015-07" db="EMBL/GenBank/DDBJ databases">
        <title>Transcriptome Assembly of Anthurium amnicola.</title>
        <authorList>
            <person name="Suzuki J."/>
        </authorList>
    </citation>
    <scope>NUCLEOTIDE SEQUENCE</scope>
</reference>
<keyword evidence="3" id="KW-0456">Lyase</keyword>
<feature type="region of interest" description="Disordered" evidence="2">
    <location>
        <begin position="34"/>
        <end position="55"/>
    </location>
</feature>
<comment type="similarity">
    <text evidence="1">Belongs to the PAL/histidase family.</text>
</comment>
<dbReference type="EMBL" id="GDJX01024946">
    <property type="protein sequence ID" value="JAT42990.1"/>
    <property type="molecule type" value="Transcribed_RNA"/>
</dbReference>
<name>A0A1D1XKS8_9ARAE</name>
<dbReference type="Pfam" id="PF00221">
    <property type="entry name" value="Lyase_aromatic"/>
    <property type="match status" value="1"/>
</dbReference>
<dbReference type="GO" id="GO:0016829">
    <property type="term" value="F:lyase activity"/>
    <property type="evidence" value="ECO:0007669"/>
    <property type="project" value="UniProtKB-KW"/>
</dbReference>
<dbReference type="Gene3D" id="1.10.275.10">
    <property type="entry name" value="Fumarase/aspartase (N-terminal domain)"/>
    <property type="match status" value="1"/>
</dbReference>
<evidence type="ECO:0000256" key="2">
    <source>
        <dbReference type="SAM" id="MobiDB-lite"/>
    </source>
</evidence>